<dbReference type="Proteomes" id="UP000282759">
    <property type="component" value="Unassembled WGS sequence"/>
</dbReference>
<dbReference type="SUPFAM" id="SSF101898">
    <property type="entry name" value="NHL repeat"/>
    <property type="match status" value="1"/>
</dbReference>
<dbReference type="AlphaFoldDB" id="A0A437MTA9"/>
<keyword evidence="1" id="KW-0677">Repeat</keyword>
<proteinExistence type="predicted"/>
<reference evidence="2 3" key="1">
    <citation type="submission" date="2019-01" db="EMBL/GenBank/DDBJ databases">
        <authorList>
            <person name="Chen W.-M."/>
        </authorList>
    </citation>
    <scope>NUCLEOTIDE SEQUENCE [LARGE SCALE GENOMIC DNA]</scope>
    <source>
        <strain evidence="2 3">YBJ-36</strain>
    </source>
</reference>
<dbReference type="PANTHER" id="PTHR13833:SF71">
    <property type="entry name" value="NHL DOMAIN-CONTAINING PROTEIN"/>
    <property type="match status" value="1"/>
</dbReference>
<dbReference type="PANTHER" id="PTHR13833">
    <property type="match status" value="1"/>
</dbReference>
<accession>A0A437MTA9</accession>
<dbReference type="PROSITE" id="PS51257">
    <property type="entry name" value="PROKAR_LIPOPROTEIN"/>
    <property type="match status" value="1"/>
</dbReference>
<gene>
    <name evidence="2" type="ORF">EOD41_09635</name>
</gene>
<evidence type="ECO:0008006" key="4">
    <source>
        <dbReference type="Google" id="ProtNLM"/>
    </source>
</evidence>
<sequence>MKTKAYKLLLCGTLLVAACKKDPQIIKEDTADAANDNMRVTAIDSNYLPLTVVTIAGKANTEGYADGSGKQARFNGPWGIDLMDDGTLYVAEVFNHTIRKITPSGVVSTVNIPSHRDGTSLTNPLAVRVAQDGTINIVATDYTEQIRYKIWIVKPNGQLLTPNTHTEQYYYYDLAKDPYSDDYWVCGVTGDFDDVNGPQAVVEKFQINTDGSIGTNGINIPSEKLNPYDQQSPLVVNIFCGYNGVKYLVVRNQHIYKLTPSGKLTLLFPNVVFNGVYSVVSTKDSRTLYIAEGSKIKRYFNGKLQYLVGPQKPYDGGDGVGSSADVTAHHMVLSKDESTLYFTDYQHNTIRKLLLR</sequence>
<evidence type="ECO:0000256" key="1">
    <source>
        <dbReference type="ARBA" id="ARBA00022737"/>
    </source>
</evidence>
<dbReference type="Pfam" id="PF01436">
    <property type="entry name" value="NHL"/>
    <property type="match status" value="1"/>
</dbReference>
<evidence type="ECO:0000313" key="3">
    <source>
        <dbReference type="Proteomes" id="UP000282759"/>
    </source>
</evidence>
<dbReference type="Gene3D" id="2.120.10.30">
    <property type="entry name" value="TolB, C-terminal domain"/>
    <property type="match status" value="1"/>
</dbReference>
<dbReference type="RefSeq" id="WP_127704605.1">
    <property type="nucleotide sequence ID" value="NZ_SACK01000003.1"/>
</dbReference>
<evidence type="ECO:0000313" key="2">
    <source>
        <dbReference type="EMBL" id="RVU00888.1"/>
    </source>
</evidence>
<dbReference type="OrthoDB" id="783748at2"/>
<dbReference type="InterPro" id="IPR011042">
    <property type="entry name" value="6-blade_b-propeller_TolB-like"/>
</dbReference>
<name>A0A437MTA9_9SPHI</name>
<comment type="caution">
    <text evidence="2">The sequence shown here is derived from an EMBL/GenBank/DDBJ whole genome shotgun (WGS) entry which is preliminary data.</text>
</comment>
<organism evidence="2 3">
    <name type="scientific">Mucilaginibacter limnophilus</name>
    <dbReference type="NCBI Taxonomy" id="1932778"/>
    <lineage>
        <taxon>Bacteria</taxon>
        <taxon>Pseudomonadati</taxon>
        <taxon>Bacteroidota</taxon>
        <taxon>Sphingobacteriia</taxon>
        <taxon>Sphingobacteriales</taxon>
        <taxon>Sphingobacteriaceae</taxon>
        <taxon>Mucilaginibacter</taxon>
    </lineage>
</organism>
<keyword evidence="3" id="KW-1185">Reference proteome</keyword>
<dbReference type="InterPro" id="IPR001258">
    <property type="entry name" value="NHL_repeat"/>
</dbReference>
<dbReference type="EMBL" id="SACK01000003">
    <property type="protein sequence ID" value="RVU00888.1"/>
    <property type="molecule type" value="Genomic_DNA"/>
</dbReference>
<protein>
    <recommendedName>
        <fullName evidence="4">6-bladed beta-propeller</fullName>
    </recommendedName>
</protein>